<reference evidence="3" key="1">
    <citation type="journal article" date="2019" name="Environ. Microbiol.">
        <title>Fungal ecological strategies reflected in gene transcription - a case study of two litter decomposers.</title>
        <authorList>
            <person name="Barbi F."/>
            <person name="Kohler A."/>
            <person name="Barry K."/>
            <person name="Baskaran P."/>
            <person name="Daum C."/>
            <person name="Fauchery L."/>
            <person name="Ihrmark K."/>
            <person name="Kuo A."/>
            <person name="LaButti K."/>
            <person name="Lipzen A."/>
            <person name="Morin E."/>
            <person name="Grigoriev I.V."/>
            <person name="Henrissat B."/>
            <person name="Lindahl B."/>
            <person name="Martin F."/>
        </authorList>
    </citation>
    <scope>NUCLEOTIDE SEQUENCE</scope>
    <source>
        <strain evidence="3">JB14</strain>
    </source>
</reference>
<name>A0A6A4I5V2_9AGAR</name>
<feature type="region of interest" description="Disordered" evidence="1">
    <location>
        <begin position="57"/>
        <end position="84"/>
    </location>
</feature>
<protein>
    <submittedName>
        <fullName evidence="3">Uncharacterized protein</fullName>
    </submittedName>
</protein>
<gene>
    <name evidence="3" type="ORF">BT96DRAFT_917105</name>
</gene>
<evidence type="ECO:0000313" key="4">
    <source>
        <dbReference type="Proteomes" id="UP000799118"/>
    </source>
</evidence>
<feature type="compositionally biased region" description="Basic and acidic residues" evidence="1">
    <location>
        <begin position="64"/>
        <end position="73"/>
    </location>
</feature>
<proteinExistence type="predicted"/>
<dbReference type="Proteomes" id="UP000799118">
    <property type="component" value="Unassembled WGS sequence"/>
</dbReference>
<accession>A0A6A4I5V2</accession>
<sequence>MKCLTASTSIVAFAILISFASHSSAAAIPSSSFSFDARYVPPSSDLEARRWHELANKIMGGKTPSEKTPEMPEKASSNSGTAASFKSSLNHHISGLSSSFHSFLDSDDSVGATTTSKKSKFDAMSVATNHYKGVPGF</sequence>
<feature type="chain" id="PRO_5025386509" evidence="2">
    <location>
        <begin position="26"/>
        <end position="137"/>
    </location>
</feature>
<feature type="signal peptide" evidence="2">
    <location>
        <begin position="1"/>
        <end position="25"/>
    </location>
</feature>
<keyword evidence="2" id="KW-0732">Signal</keyword>
<keyword evidence="4" id="KW-1185">Reference proteome</keyword>
<dbReference type="EMBL" id="ML769419">
    <property type="protein sequence ID" value="KAE9404145.1"/>
    <property type="molecule type" value="Genomic_DNA"/>
</dbReference>
<dbReference type="AlphaFoldDB" id="A0A6A4I5V2"/>
<evidence type="ECO:0000313" key="3">
    <source>
        <dbReference type="EMBL" id="KAE9404145.1"/>
    </source>
</evidence>
<evidence type="ECO:0000256" key="1">
    <source>
        <dbReference type="SAM" id="MobiDB-lite"/>
    </source>
</evidence>
<feature type="compositionally biased region" description="Polar residues" evidence="1">
    <location>
        <begin position="75"/>
        <end position="84"/>
    </location>
</feature>
<organism evidence="3 4">
    <name type="scientific">Gymnopus androsaceus JB14</name>
    <dbReference type="NCBI Taxonomy" id="1447944"/>
    <lineage>
        <taxon>Eukaryota</taxon>
        <taxon>Fungi</taxon>
        <taxon>Dikarya</taxon>
        <taxon>Basidiomycota</taxon>
        <taxon>Agaricomycotina</taxon>
        <taxon>Agaricomycetes</taxon>
        <taxon>Agaricomycetidae</taxon>
        <taxon>Agaricales</taxon>
        <taxon>Marasmiineae</taxon>
        <taxon>Omphalotaceae</taxon>
        <taxon>Gymnopus</taxon>
    </lineage>
</organism>
<evidence type="ECO:0000256" key="2">
    <source>
        <dbReference type="SAM" id="SignalP"/>
    </source>
</evidence>